<keyword evidence="1" id="KW-0479">Metal-binding</keyword>
<sequence length="430" mass="48189">MSVPPSPALPRNNATIKDHIYGMVIGSALGDTIGLYTEFMTKAQAEKAYPRLEPRLQPEFRLYPNNTTPFHMDRHRSRFVPRHWTDDTDHALCILLSYVYNGGQIDAKDFAERLSYWRTFGTLALGTLPLGLGSTVNAVLSSKKFLSDPVKAAYEVWKPTGNVAANGSLMRIHPLGAMCVFKTLNETFEITTANSTTTHADPRCVFACLIQVGLIRGLLRGEVTKQEDIDDIFEQADTWYGGWSVEQERVGRDEYFDTYDETIREATTVVMHRYLTFAPLQLDEKSSIGYVFKALGAAVRCLRVAIESREEDKDHKLLCGQVFQKLITDLAMEAGDADTNACIAGALLGAYLGWEDIPAQWRDNLRHGVWLQRMTEGMCRILGVGDGAFDVGDYPDAARHGGVGFPSKDELEERWDTYRRKILARTTGLE</sequence>
<feature type="binding site" evidence="1">
    <location>
        <position position="339"/>
    </location>
    <ligand>
        <name>Mg(2+)</name>
        <dbReference type="ChEBI" id="CHEBI:18420"/>
        <label>1</label>
    </ligand>
</feature>
<dbReference type="EMBL" id="WNWS01000201">
    <property type="protein sequence ID" value="KAE9975151.1"/>
    <property type="molecule type" value="Genomic_DNA"/>
</dbReference>
<comment type="cofactor">
    <cofactor evidence="1">
        <name>Mg(2+)</name>
        <dbReference type="ChEBI" id="CHEBI:18420"/>
    </cofactor>
    <text evidence="1">Binds 2 magnesium ions per subunit.</text>
</comment>
<organism evidence="2 3">
    <name type="scientific">Venturia inaequalis</name>
    <name type="common">Apple scab fungus</name>
    <dbReference type="NCBI Taxonomy" id="5025"/>
    <lineage>
        <taxon>Eukaryota</taxon>
        <taxon>Fungi</taxon>
        <taxon>Dikarya</taxon>
        <taxon>Ascomycota</taxon>
        <taxon>Pezizomycotina</taxon>
        <taxon>Dothideomycetes</taxon>
        <taxon>Pleosporomycetidae</taxon>
        <taxon>Venturiales</taxon>
        <taxon>Venturiaceae</taxon>
        <taxon>Venturia</taxon>
    </lineage>
</organism>
<evidence type="ECO:0000256" key="1">
    <source>
        <dbReference type="PIRSR" id="PIRSR605502-1"/>
    </source>
</evidence>
<name>A0A8H3UR30_VENIN</name>
<feature type="binding site" evidence="1">
    <location>
        <position position="336"/>
    </location>
    <ligand>
        <name>Mg(2+)</name>
        <dbReference type="ChEBI" id="CHEBI:18420"/>
        <label>1</label>
    </ligand>
</feature>
<dbReference type="InterPro" id="IPR050792">
    <property type="entry name" value="ADP-ribosylglycohydrolase"/>
</dbReference>
<feature type="binding site" evidence="1">
    <location>
        <position position="86"/>
    </location>
    <ligand>
        <name>Mg(2+)</name>
        <dbReference type="ChEBI" id="CHEBI:18420"/>
        <label>1</label>
    </ligand>
</feature>
<reference evidence="2 3" key="1">
    <citation type="submission" date="2018-12" db="EMBL/GenBank/DDBJ databases">
        <title>Venturia inaequalis Genome Resource.</title>
        <authorList>
            <person name="Lichtner F.J."/>
        </authorList>
    </citation>
    <scope>NUCLEOTIDE SEQUENCE [LARGE SCALE GENOMIC DNA]</scope>
    <source>
        <strain evidence="2 3">120213</strain>
    </source>
</reference>
<dbReference type="GO" id="GO:0046872">
    <property type="term" value="F:metal ion binding"/>
    <property type="evidence" value="ECO:0007669"/>
    <property type="project" value="UniProtKB-KW"/>
</dbReference>
<feature type="binding site" evidence="1">
    <location>
        <position position="338"/>
    </location>
    <ligand>
        <name>Mg(2+)</name>
        <dbReference type="ChEBI" id="CHEBI:18420"/>
        <label>1</label>
    </ligand>
</feature>
<dbReference type="Gene3D" id="1.10.4080.10">
    <property type="entry name" value="ADP-ribosylation/Crystallin J1"/>
    <property type="match status" value="1"/>
</dbReference>
<evidence type="ECO:0008006" key="4">
    <source>
        <dbReference type="Google" id="ProtNLM"/>
    </source>
</evidence>
<dbReference type="Proteomes" id="UP000447873">
    <property type="component" value="Unassembled WGS sequence"/>
</dbReference>
<evidence type="ECO:0000313" key="3">
    <source>
        <dbReference type="Proteomes" id="UP000447873"/>
    </source>
</evidence>
<evidence type="ECO:0000313" key="2">
    <source>
        <dbReference type="EMBL" id="KAE9975151.1"/>
    </source>
</evidence>
<comment type="caution">
    <text evidence="2">The sequence shown here is derived from an EMBL/GenBank/DDBJ whole genome shotgun (WGS) entry which is preliminary data.</text>
</comment>
<feature type="binding site" evidence="1">
    <location>
        <position position="85"/>
    </location>
    <ligand>
        <name>Mg(2+)</name>
        <dbReference type="ChEBI" id="CHEBI:18420"/>
        <label>1</label>
    </ligand>
</feature>
<feature type="binding site" evidence="1">
    <location>
        <position position="87"/>
    </location>
    <ligand>
        <name>Mg(2+)</name>
        <dbReference type="ChEBI" id="CHEBI:18420"/>
        <label>1</label>
    </ligand>
</feature>
<accession>A0A8H3UR30</accession>
<dbReference type="InterPro" id="IPR005502">
    <property type="entry name" value="Ribosyl_crysJ1"/>
</dbReference>
<dbReference type="PANTHER" id="PTHR16222">
    <property type="entry name" value="ADP-RIBOSYLGLYCOHYDROLASE"/>
    <property type="match status" value="1"/>
</dbReference>
<dbReference type="AlphaFoldDB" id="A0A8H3UR30"/>
<dbReference type="SUPFAM" id="SSF101478">
    <property type="entry name" value="ADP-ribosylglycohydrolase"/>
    <property type="match status" value="1"/>
</dbReference>
<dbReference type="PANTHER" id="PTHR16222:SF28">
    <property type="entry name" value="ADP-RIBOSYLGLYCOHYDROLASE"/>
    <property type="match status" value="1"/>
</dbReference>
<dbReference type="Pfam" id="PF03747">
    <property type="entry name" value="ADP_ribosyl_GH"/>
    <property type="match status" value="1"/>
</dbReference>
<dbReference type="InterPro" id="IPR036705">
    <property type="entry name" value="Ribosyl_crysJ1_sf"/>
</dbReference>
<keyword evidence="1" id="KW-0460">Magnesium</keyword>
<gene>
    <name evidence="2" type="ORF">EG328_003435</name>
</gene>
<proteinExistence type="predicted"/>
<protein>
    <recommendedName>
        <fullName evidence="4">ADP-ribosylglycohydrolase</fullName>
    </recommendedName>
</protein>